<keyword evidence="5" id="KW-1185">Reference proteome</keyword>
<dbReference type="EMBL" id="CAMAPE010000053">
    <property type="protein sequence ID" value="CAH9110355.1"/>
    <property type="molecule type" value="Genomic_DNA"/>
</dbReference>
<name>A0A9P1EKF1_CUSEU</name>
<dbReference type="Gene3D" id="1.10.472.80">
    <property type="entry name" value="Ypt/Rab-GAP domain of gyp1p, domain 3"/>
    <property type="match status" value="1"/>
</dbReference>
<feature type="region of interest" description="Disordered" evidence="2">
    <location>
        <begin position="1"/>
        <end position="28"/>
    </location>
</feature>
<accession>A0A9P1EKF1</accession>
<evidence type="ECO:0000313" key="5">
    <source>
        <dbReference type="Proteomes" id="UP001152484"/>
    </source>
</evidence>
<feature type="compositionally biased region" description="Low complexity" evidence="2">
    <location>
        <begin position="16"/>
        <end position="27"/>
    </location>
</feature>
<feature type="compositionally biased region" description="Low complexity" evidence="2">
    <location>
        <begin position="642"/>
        <end position="655"/>
    </location>
</feature>
<dbReference type="Proteomes" id="UP001152484">
    <property type="component" value="Unassembled WGS sequence"/>
</dbReference>
<feature type="compositionally biased region" description="Basic and acidic residues" evidence="2">
    <location>
        <begin position="527"/>
        <end position="540"/>
    </location>
</feature>
<dbReference type="FunFam" id="1.10.472.80:FF:000034">
    <property type="entry name" value="TBC1 domain family member 5"/>
    <property type="match status" value="1"/>
</dbReference>
<evidence type="ECO:0000256" key="2">
    <source>
        <dbReference type="SAM" id="MobiDB-lite"/>
    </source>
</evidence>
<dbReference type="Pfam" id="PF00566">
    <property type="entry name" value="RabGAP-TBC"/>
    <property type="match status" value="2"/>
</dbReference>
<reference evidence="4" key="1">
    <citation type="submission" date="2022-07" db="EMBL/GenBank/DDBJ databases">
        <authorList>
            <person name="Macas J."/>
            <person name="Novak P."/>
            <person name="Neumann P."/>
        </authorList>
    </citation>
    <scope>NUCLEOTIDE SEQUENCE</scope>
</reference>
<sequence>MSAVPIEPTLFPTTPSHSSSSSSSSSSFLQSPQRALCLGDMRGVRWRIDLGILPSSLTSSMADLRRATADLRRNYAAIRRQLLIDPHVFKDRSNSPDLVMDNPLSQNPDSIWGRFFKNAELERMVDQDLSRLYPEDGSYFQTPGCQAMLRRILLLWCLGHPGYGYRQGMHELLAPLLYVLHVDIEHLSEVRNIYEDHFTDNFDGFSFHENDLTYKFDSKKFSESLGEEDKSVKTPVKTSSLGELDPKIQSIVLLNDAYGAEGELGVLLSLKFMEHDAYCMFDALMSGAGGAVAMAEFFSPSPYGNSQTGLPTVIEASAALYHLLSQVDSSLHSHLVELGIEPQYFALRWFRVLFGREFALEDLLIIWDEIFGCENMKLENSTESQGEFGCIVLNSSRGAFISAFAVSMILNVRSSLLATENATACLQKLLNFPEDIDLEKLIAKAKSLQSLAVDANKSAPFLSYDGIYQRSRSTAVRGHSHSLDLTTTPLNLLAETYWEEKWRVLHKEEENRKCIERTQVPAHKKSWSEKVKMRLSRTESDPSPSTVDGVREVPKLAVRRSLLKDLARQLGSDGDQYNLVHEENAGQRDLVDANGQDRGNIDFTCASEKCFSAKTSSQRDSSSSSDPPSPISDNNHQEIGSDRSSVASNSSVGDNNVEASRANLEGSPLPLEGVFVKPEQIDESGANSTAFSKERKFLSGKFNWFWKFGRNTGEGTSGKYSGSEVDKAPLDANSQNNLAASSTTHEYDCNGTSKGESIDHNLLISLKHLGSSMLENIQVIEQVFHQDESQVGPLENLSKSVLAGKGQAMAALKELRNISNLLSKM</sequence>
<comment type="caution">
    <text evidence="4">The sequence shown here is derived from an EMBL/GenBank/DDBJ whole genome shotgun (WGS) entry which is preliminary data.</text>
</comment>
<organism evidence="4 5">
    <name type="scientific">Cuscuta europaea</name>
    <name type="common">European dodder</name>
    <dbReference type="NCBI Taxonomy" id="41803"/>
    <lineage>
        <taxon>Eukaryota</taxon>
        <taxon>Viridiplantae</taxon>
        <taxon>Streptophyta</taxon>
        <taxon>Embryophyta</taxon>
        <taxon>Tracheophyta</taxon>
        <taxon>Spermatophyta</taxon>
        <taxon>Magnoliopsida</taxon>
        <taxon>eudicotyledons</taxon>
        <taxon>Gunneridae</taxon>
        <taxon>Pentapetalae</taxon>
        <taxon>asterids</taxon>
        <taxon>lamiids</taxon>
        <taxon>Solanales</taxon>
        <taxon>Convolvulaceae</taxon>
        <taxon>Cuscuteae</taxon>
        <taxon>Cuscuta</taxon>
        <taxon>Cuscuta subgen. Cuscuta</taxon>
    </lineage>
</organism>
<evidence type="ECO:0000259" key="3">
    <source>
        <dbReference type="PROSITE" id="PS50086"/>
    </source>
</evidence>
<dbReference type="PANTHER" id="PTHR22957">
    <property type="entry name" value="TBC1 DOMAIN FAMILY MEMBER GTPASE-ACTIVATING PROTEIN"/>
    <property type="match status" value="1"/>
</dbReference>
<proteinExistence type="predicted"/>
<evidence type="ECO:0000313" key="4">
    <source>
        <dbReference type="EMBL" id="CAH9110355.1"/>
    </source>
</evidence>
<dbReference type="InterPro" id="IPR000195">
    <property type="entry name" value="Rab-GAP-TBC_dom"/>
</dbReference>
<dbReference type="SUPFAM" id="SSF47923">
    <property type="entry name" value="Ypt/Rab-GAP domain of gyp1p"/>
    <property type="match status" value="2"/>
</dbReference>
<dbReference type="SMART" id="SM00164">
    <property type="entry name" value="TBC"/>
    <property type="match status" value="1"/>
</dbReference>
<gene>
    <name evidence="4" type="ORF">CEURO_LOCUS18826</name>
</gene>
<protein>
    <recommendedName>
        <fullName evidence="3">Rab-GAP TBC domain-containing protein</fullName>
    </recommendedName>
</protein>
<feature type="domain" description="Rab-GAP TBC" evidence="3">
    <location>
        <begin position="36"/>
        <end position="374"/>
    </location>
</feature>
<dbReference type="PROSITE" id="PS50086">
    <property type="entry name" value="TBC_RABGAP"/>
    <property type="match status" value="1"/>
</dbReference>
<dbReference type="OrthoDB" id="27140at2759"/>
<feature type="region of interest" description="Disordered" evidence="2">
    <location>
        <begin position="614"/>
        <end position="655"/>
    </location>
</feature>
<dbReference type="InterPro" id="IPR035969">
    <property type="entry name" value="Rab-GAP_TBC_sf"/>
</dbReference>
<feature type="compositionally biased region" description="Low complexity" evidence="2">
    <location>
        <begin position="616"/>
        <end position="626"/>
    </location>
</feature>
<dbReference type="GO" id="GO:0005096">
    <property type="term" value="F:GTPase activator activity"/>
    <property type="evidence" value="ECO:0007669"/>
    <property type="project" value="UniProtKB-KW"/>
</dbReference>
<dbReference type="PANTHER" id="PTHR22957:SF337">
    <property type="entry name" value="TBC1 DOMAIN FAMILY MEMBER 5"/>
    <property type="match status" value="1"/>
</dbReference>
<evidence type="ECO:0000256" key="1">
    <source>
        <dbReference type="ARBA" id="ARBA00022468"/>
    </source>
</evidence>
<dbReference type="AlphaFoldDB" id="A0A9P1EKF1"/>
<feature type="region of interest" description="Disordered" evidence="2">
    <location>
        <begin position="527"/>
        <end position="552"/>
    </location>
</feature>
<dbReference type="Gene3D" id="1.10.8.270">
    <property type="entry name" value="putative rabgap domain of human tbc1 domain family member 14 like domains"/>
    <property type="match status" value="1"/>
</dbReference>
<keyword evidence="1" id="KW-0343">GTPase activation</keyword>